<proteinExistence type="predicted"/>
<feature type="region of interest" description="Disordered" evidence="1">
    <location>
        <begin position="27"/>
        <end position="84"/>
    </location>
</feature>
<evidence type="ECO:0000256" key="1">
    <source>
        <dbReference type="SAM" id="MobiDB-lite"/>
    </source>
</evidence>
<reference evidence="3" key="1">
    <citation type="submission" date="2018-04" db="EMBL/GenBank/DDBJ databases">
        <title>WGS assembly of Panicum hallii.</title>
        <authorList>
            <person name="Lovell J."/>
            <person name="Jenkins J."/>
            <person name="Lowry D."/>
            <person name="Mamidi S."/>
            <person name="Sreedasyam A."/>
            <person name="Weng X."/>
            <person name="Barry K."/>
            <person name="Bonette J."/>
            <person name="Campitelli B."/>
            <person name="Daum C."/>
            <person name="Gordon S."/>
            <person name="Gould B."/>
            <person name="Lipzen A."/>
            <person name="Macqueen A."/>
            <person name="Palacio-Mejia J."/>
            <person name="Plott C."/>
            <person name="Shakirov E."/>
            <person name="Shu S."/>
            <person name="Yoshinaga Y."/>
            <person name="Zane M."/>
            <person name="Rokhsar D."/>
            <person name="Grimwood J."/>
            <person name="Schmutz J."/>
            <person name="Juenger T."/>
        </authorList>
    </citation>
    <scope>NUCLEOTIDE SEQUENCE [LARGE SCALE GENOMIC DNA]</scope>
    <source>
        <strain evidence="3">FIL2</strain>
    </source>
</reference>
<evidence type="ECO:0000313" key="3">
    <source>
        <dbReference type="EMBL" id="PVH38723.1"/>
    </source>
</evidence>
<feature type="signal peptide" evidence="2">
    <location>
        <begin position="1"/>
        <end position="17"/>
    </location>
</feature>
<dbReference type="Proteomes" id="UP000243499">
    <property type="component" value="Chromosome 5"/>
</dbReference>
<dbReference type="Gramene" id="PVH38723">
    <property type="protein sequence ID" value="PVH38723"/>
    <property type="gene ID" value="PAHAL_5G333800"/>
</dbReference>
<dbReference type="AlphaFoldDB" id="A0A2T8IM21"/>
<dbReference type="EMBL" id="CM008050">
    <property type="protein sequence ID" value="PVH38723.1"/>
    <property type="molecule type" value="Genomic_DNA"/>
</dbReference>
<accession>A0A2T8IM21</accession>
<name>A0A2T8IM21_9POAL</name>
<feature type="compositionally biased region" description="Acidic residues" evidence="1">
    <location>
        <begin position="34"/>
        <end position="47"/>
    </location>
</feature>
<gene>
    <name evidence="3" type="ORF">PAHAL_5G333800</name>
</gene>
<sequence length="84" mass="9537">MYVALLVWLCARINVGADHVLEEPLEKPVNQEADAVDDAYVSEDVEPPEQYQEQPSSEQFEQQPGEYEEVPGNVEDYVSGFDDF</sequence>
<evidence type="ECO:0008006" key="4">
    <source>
        <dbReference type="Google" id="ProtNLM"/>
    </source>
</evidence>
<feature type="compositionally biased region" description="Low complexity" evidence="1">
    <location>
        <begin position="48"/>
        <end position="65"/>
    </location>
</feature>
<keyword evidence="2" id="KW-0732">Signal</keyword>
<evidence type="ECO:0000256" key="2">
    <source>
        <dbReference type="SAM" id="SignalP"/>
    </source>
</evidence>
<protein>
    <recommendedName>
        <fullName evidence="4">Secreted protein</fullName>
    </recommendedName>
</protein>
<feature type="chain" id="PRO_5015599662" description="Secreted protein" evidence="2">
    <location>
        <begin position="18"/>
        <end position="84"/>
    </location>
</feature>
<organism evidence="3">
    <name type="scientific">Panicum hallii</name>
    <dbReference type="NCBI Taxonomy" id="206008"/>
    <lineage>
        <taxon>Eukaryota</taxon>
        <taxon>Viridiplantae</taxon>
        <taxon>Streptophyta</taxon>
        <taxon>Embryophyta</taxon>
        <taxon>Tracheophyta</taxon>
        <taxon>Spermatophyta</taxon>
        <taxon>Magnoliopsida</taxon>
        <taxon>Liliopsida</taxon>
        <taxon>Poales</taxon>
        <taxon>Poaceae</taxon>
        <taxon>PACMAD clade</taxon>
        <taxon>Panicoideae</taxon>
        <taxon>Panicodae</taxon>
        <taxon>Paniceae</taxon>
        <taxon>Panicinae</taxon>
        <taxon>Panicum</taxon>
        <taxon>Panicum sect. Panicum</taxon>
    </lineage>
</organism>